<accession>A0A9P9EKG7</accession>
<organism evidence="2 3">
    <name type="scientific">Dactylonectria estremocensis</name>
    <dbReference type="NCBI Taxonomy" id="1079267"/>
    <lineage>
        <taxon>Eukaryota</taxon>
        <taxon>Fungi</taxon>
        <taxon>Dikarya</taxon>
        <taxon>Ascomycota</taxon>
        <taxon>Pezizomycotina</taxon>
        <taxon>Sordariomycetes</taxon>
        <taxon>Hypocreomycetidae</taxon>
        <taxon>Hypocreales</taxon>
        <taxon>Nectriaceae</taxon>
        <taxon>Dactylonectria</taxon>
    </lineage>
</organism>
<comment type="caution">
    <text evidence="2">The sequence shown here is derived from an EMBL/GenBank/DDBJ whole genome shotgun (WGS) entry which is preliminary data.</text>
</comment>
<keyword evidence="3" id="KW-1185">Reference proteome</keyword>
<dbReference type="InterPro" id="IPR024983">
    <property type="entry name" value="CHAT_dom"/>
</dbReference>
<dbReference type="OrthoDB" id="9991317at2759"/>
<feature type="domain" description="CHAT" evidence="1">
    <location>
        <begin position="790"/>
        <end position="1096"/>
    </location>
</feature>
<gene>
    <name evidence="2" type="ORF">B0J13DRAFT_624646</name>
</gene>
<proteinExistence type="predicted"/>
<evidence type="ECO:0000313" key="3">
    <source>
        <dbReference type="Proteomes" id="UP000717696"/>
    </source>
</evidence>
<sequence>MDDPDLWKLSSAIAAGIRMTKTEAGRDAVVGNGGYCIEDMARKLVKGANEARQTGNGTLDLGRVAEAMIKRSQALVKEEKKKGCATRPNTAPAEFCLVASIHARYILSGDIKYLDQEMQHLARFLAGTKSPRDRLSVRQQWSKVHEERAKRTWETKDLNQALAQALIYLDLCRSSEARSKAMQASARLLELRFDMAGASYDLEQAAEYLQRAAGEVVGRHDKWIQPNYSRSAVLMTLWEATRSLDALRAAKAASDETAQTAKRAELHDVVPRLLLSAGRARKMLLYYDRCQGTIEDAISCLREAHALLKALRNPRSKTRMGEADSAELEWALTLELAACFMYKFNLVSACRTDVDNALGLYTQIPARVGRSEWAMCRSARYDHFGAVRDLEEAARDAMRSTRGSRPWEMDFGRRMLLAGHLLSQGHWGSQRKPSYWLLARRRRVRTCRFKAPDRGGVALTAAPSKPIRPLSKSIVNLIRGISTLSMDVTTQFRSALRRQVQRQGRRIPWHSRRCLSTALFLCKAAVRAPGPNAARLMATLLAGQIYGACGAWEQAVGEFGEIFDLLQCLNLMFLDGLDRHRVLDRVASACGIAARSMLMARRDPMAAVKIIAGGRDMVVNSLWDTGGNDTLQKLEATDTPLFREYGTLQRKMVAMAAERPRYKGAPAPTPRAPVPQHKLGLSVLVAEAGRVQRRIRELPGFEHFHRQHTDADLLAAAKEGPIVCFELGVGGGSGGHWFIVTKRGVRSGELTGLTPKMAAKYARHVGERKFIVGLDGAGSREWEHELSVMLRALGKCVLLPLEEEYYRERAGRKDGDPLPRVWWHMSGAFGLLPLHAAGPLQFPCEAVDGAKVKGKGKASKLRRVMSLAVSSYIPSISHMVEARRRRRKTSLPAKDKRKVLVVLTLWGTTGYRSLDVAGLAETARAILSGARWAAPTVLINPCREVVLEALSGVHFALFACHAVSDPADPMHGGLLLPHAGGKTERITMRDINAAVDGDVARLACVFACSNNQVPRARPADECSHVAAGLHVAGFQEVAATLYPVDDHVANRVFARFFKKVVEAENVGSYARLFHSVVAGVRRETGLADWSSFIHVGV</sequence>
<reference evidence="2" key="1">
    <citation type="journal article" date="2021" name="Nat. Commun.">
        <title>Genetic determinants of endophytism in the Arabidopsis root mycobiome.</title>
        <authorList>
            <person name="Mesny F."/>
            <person name="Miyauchi S."/>
            <person name="Thiergart T."/>
            <person name="Pickel B."/>
            <person name="Atanasova L."/>
            <person name="Karlsson M."/>
            <person name="Huettel B."/>
            <person name="Barry K.W."/>
            <person name="Haridas S."/>
            <person name="Chen C."/>
            <person name="Bauer D."/>
            <person name="Andreopoulos W."/>
            <person name="Pangilinan J."/>
            <person name="LaButti K."/>
            <person name="Riley R."/>
            <person name="Lipzen A."/>
            <person name="Clum A."/>
            <person name="Drula E."/>
            <person name="Henrissat B."/>
            <person name="Kohler A."/>
            <person name="Grigoriev I.V."/>
            <person name="Martin F.M."/>
            <person name="Hacquard S."/>
        </authorList>
    </citation>
    <scope>NUCLEOTIDE SEQUENCE</scope>
    <source>
        <strain evidence="2">MPI-CAGE-AT-0021</strain>
    </source>
</reference>
<dbReference type="AlphaFoldDB" id="A0A9P9EKG7"/>
<dbReference type="EMBL" id="JAGMUU010000014">
    <property type="protein sequence ID" value="KAH7139830.1"/>
    <property type="molecule type" value="Genomic_DNA"/>
</dbReference>
<name>A0A9P9EKG7_9HYPO</name>
<dbReference type="Pfam" id="PF12770">
    <property type="entry name" value="CHAT"/>
    <property type="match status" value="1"/>
</dbReference>
<evidence type="ECO:0000259" key="1">
    <source>
        <dbReference type="Pfam" id="PF12770"/>
    </source>
</evidence>
<protein>
    <submittedName>
        <fullName evidence="2">CHAT domain-containing protein</fullName>
    </submittedName>
</protein>
<dbReference type="Proteomes" id="UP000717696">
    <property type="component" value="Unassembled WGS sequence"/>
</dbReference>
<evidence type="ECO:0000313" key="2">
    <source>
        <dbReference type="EMBL" id="KAH7139830.1"/>
    </source>
</evidence>